<evidence type="ECO:0000313" key="2">
    <source>
        <dbReference type="Proteomes" id="UP001209878"/>
    </source>
</evidence>
<name>A0AAD9L5C1_RIDPI</name>
<organism evidence="1 2">
    <name type="scientific">Ridgeia piscesae</name>
    <name type="common">Tubeworm</name>
    <dbReference type="NCBI Taxonomy" id="27915"/>
    <lineage>
        <taxon>Eukaryota</taxon>
        <taxon>Metazoa</taxon>
        <taxon>Spiralia</taxon>
        <taxon>Lophotrochozoa</taxon>
        <taxon>Annelida</taxon>
        <taxon>Polychaeta</taxon>
        <taxon>Sedentaria</taxon>
        <taxon>Canalipalpata</taxon>
        <taxon>Sabellida</taxon>
        <taxon>Siboglinidae</taxon>
        <taxon>Ridgeia</taxon>
    </lineage>
</organism>
<reference evidence="1" key="1">
    <citation type="journal article" date="2023" name="Mol. Biol. Evol.">
        <title>Third-Generation Sequencing Reveals the Adaptive Role of the Epigenome in Three Deep-Sea Polychaetes.</title>
        <authorList>
            <person name="Perez M."/>
            <person name="Aroh O."/>
            <person name="Sun Y."/>
            <person name="Lan Y."/>
            <person name="Juniper S.K."/>
            <person name="Young C.R."/>
            <person name="Angers B."/>
            <person name="Qian P.Y."/>
        </authorList>
    </citation>
    <scope>NUCLEOTIDE SEQUENCE</scope>
    <source>
        <strain evidence="1">R07B-5</strain>
    </source>
</reference>
<dbReference type="Proteomes" id="UP001209878">
    <property type="component" value="Unassembled WGS sequence"/>
</dbReference>
<evidence type="ECO:0000313" key="1">
    <source>
        <dbReference type="EMBL" id="KAK2182788.1"/>
    </source>
</evidence>
<proteinExistence type="predicted"/>
<gene>
    <name evidence="1" type="ORF">NP493_336g03017</name>
</gene>
<keyword evidence="2" id="KW-1185">Reference proteome</keyword>
<sequence>MGFKMVVLTSPPFPDHDRSYRRYRRNNYALAALSRLLQDKLSLYGLKVFDEFGVILPQQNNDTELCGDHYLCRVPGEGVHGYVGITALRLLMTDICDD</sequence>
<accession>A0AAD9L5C1</accession>
<dbReference type="AlphaFoldDB" id="A0AAD9L5C1"/>
<comment type="caution">
    <text evidence="1">The sequence shown here is derived from an EMBL/GenBank/DDBJ whole genome shotgun (WGS) entry which is preliminary data.</text>
</comment>
<dbReference type="EMBL" id="JAODUO010000336">
    <property type="protein sequence ID" value="KAK2182788.1"/>
    <property type="molecule type" value="Genomic_DNA"/>
</dbReference>
<protein>
    <submittedName>
        <fullName evidence="1">Uncharacterized protein</fullName>
    </submittedName>
</protein>